<keyword evidence="3" id="KW-1185">Reference proteome</keyword>
<dbReference type="Proteomes" id="UP000001883">
    <property type="component" value="Chromosome"/>
</dbReference>
<dbReference type="GO" id="GO:0016791">
    <property type="term" value="F:phosphatase activity"/>
    <property type="evidence" value="ECO:0007669"/>
    <property type="project" value="TreeGrafter"/>
</dbReference>
<accession>D2NUB7</accession>
<dbReference type="GO" id="GO:0005737">
    <property type="term" value="C:cytoplasm"/>
    <property type="evidence" value="ECO:0007669"/>
    <property type="project" value="TreeGrafter"/>
</dbReference>
<dbReference type="AlphaFoldDB" id="D2NUB7"/>
<evidence type="ECO:0000313" key="2">
    <source>
        <dbReference type="EMBL" id="BAI65243.1"/>
    </source>
</evidence>
<reference evidence="2 3" key="2">
    <citation type="journal article" date="2010" name="J Osaka Dent Univ">
        <title>Isolation and identification of Rothia mucilaginosa from persistent apical periodontitis lesions.</title>
        <authorList>
            <person name="Yamane K."/>
            <person name="Yoshida M."/>
            <person name="Fujihira T."/>
            <person name="Baba T."/>
            <person name="Tsuji N."/>
            <person name="Hayashi H."/>
            <person name="Sugimori C."/>
            <person name="Yamanaka T."/>
            <person name="Mashimo C."/>
            <person name="Nambu T."/>
            <person name="Kawai H."/>
            <person name="Fukushima H."/>
        </authorList>
    </citation>
    <scope>NUCLEOTIDE SEQUENCE [LARGE SCALE GENOMIC DNA]</scope>
    <source>
        <strain evidence="2 3">DY-18</strain>
    </source>
</reference>
<dbReference type="InterPro" id="IPR006357">
    <property type="entry name" value="HAD-SF_hydro_IIA"/>
</dbReference>
<dbReference type="Gene3D" id="3.40.50.1000">
    <property type="entry name" value="HAD superfamily/HAD-like"/>
    <property type="match status" value="2"/>
</dbReference>
<dbReference type="Pfam" id="PF13344">
    <property type="entry name" value="Hydrolase_6"/>
    <property type="match status" value="1"/>
</dbReference>
<organism evidence="2 3">
    <name type="scientific">Rothia mucilaginosa (strain DY-18)</name>
    <name type="common">Stomatococcus mucilaginosus</name>
    <dbReference type="NCBI Taxonomy" id="680646"/>
    <lineage>
        <taxon>Bacteria</taxon>
        <taxon>Bacillati</taxon>
        <taxon>Actinomycetota</taxon>
        <taxon>Actinomycetes</taxon>
        <taxon>Micrococcales</taxon>
        <taxon>Micrococcaceae</taxon>
        <taxon>Rothia</taxon>
    </lineage>
</organism>
<dbReference type="HOGENOM" id="CLU_043473_1_0_11"/>
<dbReference type="EMBL" id="AP011540">
    <property type="protein sequence ID" value="BAI65243.1"/>
    <property type="molecule type" value="Genomic_DNA"/>
</dbReference>
<dbReference type="NCBIfam" id="TIGR01460">
    <property type="entry name" value="HAD-SF-IIA"/>
    <property type="match status" value="1"/>
</dbReference>
<dbReference type="eggNOG" id="COG0647">
    <property type="taxonomic scope" value="Bacteria"/>
</dbReference>
<dbReference type="SUPFAM" id="SSF56784">
    <property type="entry name" value="HAD-like"/>
    <property type="match status" value="1"/>
</dbReference>
<reference evidence="2 3" key="3">
    <citation type="journal article" date="2010" name="Sequencing">
        <title>Complete Genome Sequence of Rothia mucilaginosa DY-18: A Clinical Isolate with Dense Meshwork-Like Structures from a Persistent Apical Periodontitis Lesion.</title>
        <authorList>
            <person name="Yamane K."/>
            <person name="Nambu T."/>
            <person name="Yamanaka T."/>
            <person name="Mashimo C."/>
            <person name="Sugimori C."/>
            <person name="Leung K.-P."/>
            <person name="Fukushima H."/>
        </authorList>
    </citation>
    <scope>NUCLEOTIDE SEQUENCE [LARGE SCALE GENOMIC DNA]</scope>
    <source>
        <strain evidence="2 3">DY-18</strain>
    </source>
</reference>
<gene>
    <name evidence="2" type="ordered locus">RMDY18_14110</name>
</gene>
<name>D2NUB7_ROTMD</name>
<feature type="region of interest" description="Disordered" evidence="1">
    <location>
        <begin position="1"/>
        <end position="26"/>
    </location>
</feature>
<sequence length="392" mass="41711">MKPLDATPKQGRASSGFSHNRPKAPTLECLTGTINSDNRQRPREEHSMTTNALLSGYDALLSDLDGVVYAGPFAIEGAPEALNRAEEELNVPVIFVTNNASRSVESVAEHLRELGVHTRAERVVSSAQAGAALLAQHVPAGSKVLITGTEALADCVRAVGLETVRKEEEGPVAVIQGFDPKIGWEDLAEASYTLANPDVLWIATNTDQSIPKERGQAPGNGTLVAAVASATRRTPLVAGKPEAPIFHTAAQAVNSSRPVIVGDRLDTDILGANNAKMDGALVLTGVQTYQDVIEAVPNQRPTYILRTLEDFFAPYPDIEVLYEGYEVIATGPTWQARVRGENLSLTGPEIEDAEAIAGSESEAEAWRVACAAWWAANPEQGARPNIQGIPGA</sequence>
<proteinExistence type="predicted"/>
<dbReference type="PANTHER" id="PTHR19288">
    <property type="entry name" value="4-NITROPHENYLPHOSPHATASE-RELATED"/>
    <property type="match status" value="1"/>
</dbReference>
<evidence type="ECO:0000256" key="1">
    <source>
        <dbReference type="SAM" id="MobiDB-lite"/>
    </source>
</evidence>
<protein>
    <submittedName>
        <fullName evidence="2">Predicted sugar phosphatase of the HAD superfamily</fullName>
    </submittedName>
</protein>
<dbReference type="KEGG" id="rmu:RMDY18_14110"/>
<dbReference type="InterPro" id="IPR023214">
    <property type="entry name" value="HAD_sf"/>
</dbReference>
<dbReference type="STRING" id="680646.RMDY18_14110"/>
<evidence type="ECO:0000313" key="3">
    <source>
        <dbReference type="Proteomes" id="UP000001883"/>
    </source>
</evidence>
<dbReference type="Pfam" id="PF13242">
    <property type="entry name" value="Hydrolase_like"/>
    <property type="match status" value="1"/>
</dbReference>
<dbReference type="PANTHER" id="PTHR19288:SF95">
    <property type="entry name" value="D-GLYCEROL 3-PHOSPHATE PHOSPHATASE"/>
    <property type="match status" value="1"/>
</dbReference>
<reference evidence="3" key="1">
    <citation type="submission" date="2009-07" db="EMBL/GenBank/DDBJ databases">
        <title>Complete genome sequence of Rothia mucilaginosa DJ.</title>
        <authorList>
            <person name="Yamane K."/>
            <person name="Nambu T."/>
            <person name="Mashimo C."/>
            <person name="Sugimori C."/>
            <person name="Yamanaka T."/>
            <person name="Leung K."/>
            <person name="Fukushima H."/>
        </authorList>
    </citation>
    <scope>NUCLEOTIDE SEQUENCE [LARGE SCALE GENOMIC DNA]</scope>
    <source>
        <strain evidence="3">DY-18</strain>
    </source>
</reference>
<dbReference type="InterPro" id="IPR036412">
    <property type="entry name" value="HAD-like_sf"/>
</dbReference>